<dbReference type="Proteomes" id="UP000595053">
    <property type="component" value="Chromosome"/>
</dbReference>
<dbReference type="InterPro" id="IPR051201">
    <property type="entry name" value="Chloro_Bact_Ser_Proteases"/>
</dbReference>
<feature type="region of interest" description="Disordered" evidence="4">
    <location>
        <begin position="1"/>
        <end position="128"/>
    </location>
</feature>
<dbReference type="PROSITE" id="PS50106">
    <property type="entry name" value="PDZ"/>
    <property type="match status" value="1"/>
</dbReference>
<dbReference type="Gene3D" id="2.30.42.10">
    <property type="match status" value="1"/>
</dbReference>
<evidence type="ECO:0000256" key="3">
    <source>
        <dbReference type="ARBA" id="ARBA00022801"/>
    </source>
</evidence>
<dbReference type="InterPro" id="IPR001478">
    <property type="entry name" value="PDZ"/>
</dbReference>
<organism evidence="6 7">
    <name type="scientific">Trueperella pecoris</name>
    <dbReference type="NCBI Taxonomy" id="2733571"/>
    <lineage>
        <taxon>Bacteria</taxon>
        <taxon>Bacillati</taxon>
        <taxon>Actinomycetota</taxon>
        <taxon>Actinomycetes</taxon>
        <taxon>Actinomycetales</taxon>
        <taxon>Actinomycetaceae</taxon>
        <taxon>Trueperella</taxon>
    </lineage>
</organism>
<evidence type="ECO:0000313" key="6">
    <source>
        <dbReference type="EMBL" id="QOR46053.1"/>
    </source>
</evidence>
<gene>
    <name evidence="6" type="ORF">INS88_02195</name>
</gene>
<dbReference type="CDD" id="cd06779">
    <property type="entry name" value="cpPDZ_Deg_HtrA-like"/>
    <property type="match status" value="1"/>
</dbReference>
<proteinExistence type="inferred from homology"/>
<dbReference type="InterPro" id="IPR009003">
    <property type="entry name" value="Peptidase_S1_PA"/>
</dbReference>
<keyword evidence="5" id="KW-1133">Transmembrane helix</keyword>
<evidence type="ECO:0000256" key="4">
    <source>
        <dbReference type="SAM" id="MobiDB-lite"/>
    </source>
</evidence>
<sequence>MNEHEDGQRFAPRDAEPHAAVPPTEPLTPTQTEPKGVDARGQQSVMQRAVSPIVRGGGAQILPGASHTAQTSPAAQRSDDVPPAQDSTISQGMPPSFATPPGAPPIPPMASDMPPASPVPPVASENKSRRGPGWIALISVGLMASLLGGTIGVGVMSARWGEGRPAAMPTSTTTGITETVSSTKAGPDWQKVAGAVGNAVVAIDVQSETGAGSGSGFIIDAEGRIITNDHVVSGAKNILVTLSDGRVYEAKLVGSDEATDLAVIKLVSPPQGLTIARFGDSSAVKVGQPVAAIGNPLGLSSTMTTGIISALDRPVQTVKKGTSFAQPTRVITNAIQIDAAVNPGNSGGPVFDETGAVIGVASSIASLSENDSGKAGSIGLGFAIPAQLAQRIANEIITKGVAEHAFLGVSIVDGVGQAEGTSWKGAEIGKVEPGTPADKASLQTGDVILKVNGRDVSSALALTGYVRQFASGDVVTLLVVRNNKLVNVDVVLATRPD</sequence>
<keyword evidence="7" id="KW-1185">Reference proteome</keyword>
<keyword evidence="2" id="KW-0645">Protease</keyword>
<reference evidence="6 7" key="1">
    <citation type="submission" date="2020-10" db="EMBL/GenBank/DDBJ databases">
        <title>Trueperella pecoris sp. nov. isolated from bovine and porcine specimens.</title>
        <authorList>
            <person name="Schoenecker L."/>
            <person name="Schnydrig P."/>
            <person name="Brodard I."/>
            <person name="Thomann A."/>
            <person name="Hemphill A."/>
            <person name="Rodriguez-Campos S."/>
            <person name="Perreten V."/>
            <person name="Jores J."/>
            <person name="Kittl S."/>
        </authorList>
    </citation>
    <scope>NUCLEOTIDE SEQUENCE [LARGE SCALE GENOMIC DNA]</scope>
    <source>
        <strain evidence="6 7">15A0121</strain>
    </source>
</reference>
<evidence type="ECO:0000256" key="5">
    <source>
        <dbReference type="SAM" id="Phobius"/>
    </source>
</evidence>
<dbReference type="PANTHER" id="PTHR43343">
    <property type="entry name" value="PEPTIDASE S12"/>
    <property type="match status" value="1"/>
</dbReference>
<dbReference type="Pfam" id="PF13180">
    <property type="entry name" value="PDZ_2"/>
    <property type="match status" value="1"/>
</dbReference>
<accession>A0A7M1QW50</accession>
<dbReference type="InterPro" id="IPR001940">
    <property type="entry name" value="Peptidase_S1C"/>
</dbReference>
<dbReference type="InterPro" id="IPR036034">
    <property type="entry name" value="PDZ_sf"/>
</dbReference>
<feature type="transmembrane region" description="Helical" evidence="5">
    <location>
        <begin position="134"/>
        <end position="156"/>
    </location>
</feature>
<dbReference type="GO" id="GO:0004252">
    <property type="term" value="F:serine-type endopeptidase activity"/>
    <property type="evidence" value="ECO:0007669"/>
    <property type="project" value="InterPro"/>
</dbReference>
<name>A0A7M1QW50_9ACTO</name>
<dbReference type="PRINTS" id="PR00834">
    <property type="entry name" value="PROTEASES2C"/>
</dbReference>
<keyword evidence="5" id="KW-0812">Transmembrane</keyword>
<evidence type="ECO:0000256" key="2">
    <source>
        <dbReference type="ARBA" id="ARBA00022670"/>
    </source>
</evidence>
<keyword evidence="3" id="KW-0378">Hydrolase</keyword>
<dbReference type="InterPro" id="IPR043504">
    <property type="entry name" value="Peptidase_S1_PA_chymotrypsin"/>
</dbReference>
<dbReference type="Pfam" id="PF13365">
    <property type="entry name" value="Trypsin_2"/>
    <property type="match status" value="1"/>
</dbReference>
<dbReference type="SMART" id="SM00228">
    <property type="entry name" value="PDZ"/>
    <property type="match status" value="1"/>
</dbReference>
<accession>A0A8A5UGI0</accession>
<dbReference type="AlphaFoldDB" id="A0A7M1QW50"/>
<comment type="similarity">
    <text evidence="1">Belongs to the peptidase S1C family.</text>
</comment>
<evidence type="ECO:0000256" key="1">
    <source>
        <dbReference type="ARBA" id="ARBA00010541"/>
    </source>
</evidence>
<protein>
    <submittedName>
        <fullName evidence="6">Trypsin-like peptidase domain-containing protein</fullName>
    </submittedName>
</protein>
<feature type="compositionally biased region" description="Basic and acidic residues" evidence="4">
    <location>
        <begin position="1"/>
        <end position="17"/>
    </location>
</feature>
<evidence type="ECO:0000313" key="7">
    <source>
        <dbReference type="Proteomes" id="UP000595053"/>
    </source>
</evidence>
<dbReference type="SUPFAM" id="SSF50494">
    <property type="entry name" value="Trypsin-like serine proteases"/>
    <property type="match status" value="1"/>
</dbReference>
<dbReference type="SUPFAM" id="SSF50156">
    <property type="entry name" value="PDZ domain-like"/>
    <property type="match status" value="1"/>
</dbReference>
<dbReference type="PANTHER" id="PTHR43343:SF3">
    <property type="entry name" value="PROTEASE DO-LIKE 8, CHLOROPLASTIC"/>
    <property type="match status" value="1"/>
</dbReference>
<dbReference type="EMBL" id="CP063213">
    <property type="protein sequence ID" value="QOR46053.1"/>
    <property type="molecule type" value="Genomic_DNA"/>
</dbReference>
<feature type="compositionally biased region" description="Pro residues" evidence="4">
    <location>
        <begin position="97"/>
        <end position="108"/>
    </location>
</feature>
<dbReference type="RefSeq" id="WP_197551453.1">
    <property type="nucleotide sequence ID" value="NZ_CP063213.1"/>
</dbReference>
<keyword evidence="5" id="KW-0472">Membrane</keyword>
<dbReference type="GO" id="GO:0006508">
    <property type="term" value="P:proteolysis"/>
    <property type="evidence" value="ECO:0007669"/>
    <property type="project" value="UniProtKB-KW"/>
</dbReference>
<dbReference type="Gene3D" id="2.40.10.10">
    <property type="entry name" value="Trypsin-like serine proteases"/>
    <property type="match status" value="2"/>
</dbReference>